<evidence type="ECO:0000259" key="2">
    <source>
        <dbReference type="SMART" id="SM00932"/>
    </source>
</evidence>
<keyword evidence="4" id="KW-1185">Reference proteome</keyword>
<comment type="similarity">
    <text evidence="1">Belongs to the NifU family.</text>
</comment>
<dbReference type="AlphaFoldDB" id="A0A1G9V3P0"/>
<dbReference type="GO" id="GO:0051536">
    <property type="term" value="F:iron-sulfur cluster binding"/>
    <property type="evidence" value="ECO:0007669"/>
    <property type="project" value="InterPro"/>
</dbReference>
<organism evidence="3 4">
    <name type="scientific">Maricaulis salignorans</name>
    <dbReference type="NCBI Taxonomy" id="144026"/>
    <lineage>
        <taxon>Bacteria</taxon>
        <taxon>Pseudomonadati</taxon>
        <taxon>Pseudomonadota</taxon>
        <taxon>Alphaproteobacteria</taxon>
        <taxon>Maricaulales</taxon>
        <taxon>Maricaulaceae</taxon>
        <taxon>Maricaulis</taxon>
    </lineage>
</organism>
<sequence>MFIQTEATPNPNTLKFLPGREISPGGPHEFENADAAEASPLAADLFLIQGVTGVFLGEDFIAITKDGAVEWDHVKPFLLGAIMDGLQSGRPILGDAETESGHAAYAGDDGEIVKEIIELIDTRVRPAVAQDGGDILFHSFLAESGTVRLKMRGACSGCPSSTMTLKAGIENLLKHYIPEIQSVEAVA</sequence>
<dbReference type="SUPFAM" id="SSF117916">
    <property type="entry name" value="Fe-S cluster assembly (FSCA) domain-like"/>
    <property type="match status" value="1"/>
</dbReference>
<dbReference type="InterPro" id="IPR036498">
    <property type="entry name" value="Nfu/NifU_N_sf"/>
</dbReference>
<dbReference type="Gene3D" id="3.30.1370.70">
    <property type="entry name" value="Scaffold protein Nfu/NifU, N-terminal domain"/>
    <property type="match status" value="1"/>
</dbReference>
<dbReference type="InterPro" id="IPR035433">
    <property type="entry name" value="NFU1-like"/>
</dbReference>
<dbReference type="Pfam" id="PF01106">
    <property type="entry name" value="NifU"/>
    <property type="match status" value="1"/>
</dbReference>
<dbReference type="PANTHER" id="PTHR11178:SF1">
    <property type="entry name" value="NFU1 IRON-SULFUR CLUSTER SCAFFOLD HOMOLOG, MITOCHONDRIAL"/>
    <property type="match status" value="1"/>
</dbReference>
<dbReference type="OrthoDB" id="9796965at2"/>
<gene>
    <name evidence="3" type="ORF">SAMN04488568_11772</name>
</gene>
<dbReference type="Gene3D" id="3.30.300.130">
    <property type="entry name" value="Fe-S cluster assembly (FSCA)"/>
    <property type="match status" value="1"/>
</dbReference>
<reference evidence="3 4" key="1">
    <citation type="submission" date="2016-10" db="EMBL/GenBank/DDBJ databases">
        <authorList>
            <person name="de Groot N.N."/>
        </authorList>
    </citation>
    <scope>NUCLEOTIDE SEQUENCE [LARGE SCALE GENOMIC DNA]</scope>
    <source>
        <strain evidence="3 4">DSM 16077</strain>
    </source>
</reference>
<accession>A0A1G9V3P0</accession>
<dbReference type="InterPro" id="IPR014824">
    <property type="entry name" value="Nfu/NifU_N"/>
</dbReference>
<dbReference type="GO" id="GO:0016226">
    <property type="term" value="P:iron-sulfur cluster assembly"/>
    <property type="evidence" value="ECO:0007669"/>
    <property type="project" value="InterPro"/>
</dbReference>
<dbReference type="RefSeq" id="WP_091771235.1">
    <property type="nucleotide sequence ID" value="NZ_FNHG01000017.1"/>
</dbReference>
<dbReference type="Proteomes" id="UP000199759">
    <property type="component" value="Unassembled WGS sequence"/>
</dbReference>
<dbReference type="PIRSF" id="PIRSF036773">
    <property type="entry name" value="HIRIP5"/>
    <property type="match status" value="1"/>
</dbReference>
<dbReference type="EMBL" id="FNHG01000017">
    <property type="protein sequence ID" value="SDM66677.1"/>
    <property type="molecule type" value="Genomic_DNA"/>
</dbReference>
<evidence type="ECO:0000313" key="4">
    <source>
        <dbReference type="Proteomes" id="UP000199759"/>
    </source>
</evidence>
<feature type="domain" description="Scaffold protein Nfu/NifU N-terminal" evidence="2">
    <location>
        <begin position="3"/>
        <end position="89"/>
    </location>
</feature>
<dbReference type="SUPFAM" id="SSF110836">
    <property type="entry name" value="Hypothetical protein SAV1430"/>
    <property type="match status" value="1"/>
</dbReference>
<protein>
    <submittedName>
        <fullName evidence="3">Fe-S cluster biogenesis protein NfuA, 4Fe-4S-binding domain</fullName>
    </submittedName>
</protein>
<proteinExistence type="inferred from homology"/>
<dbReference type="GO" id="GO:0005506">
    <property type="term" value="F:iron ion binding"/>
    <property type="evidence" value="ECO:0007669"/>
    <property type="project" value="InterPro"/>
</dbReference>
<dbReference type="InterPro" id="IPR034904">
    <property type="entry name" value="FSCA_dom_sf"/>
</dbReference>
<evidence type="ECO:0000256" key="1">
    <source>
        <dbReference type="ARBA" id="ARBA00006420"/>
    </source>
</evidence>
<dbReference type="InterPro" id="IPR001075">
    <property type="entry name" value="NIF_FeS_clus_asmbl_NifU_C"/>
</dbReference>
<dbReference type="Pfam" id="PF08712">
    <property type="entry name" value="Nfu_N"/>
    <property type="match status" value="1"/>
</dbReference>
<name>A0A1G9V3P0_9PROT</name>
<dbReference type="PANTHER" id="PTHR11178">
    <property type="entry name" value="IRON-SULFUR CLUSTER SCAFFOLD PROTEIN NFU-RELATED"/>
    <property type="match status" value="1"/>
</dbReference>
<dbReference type="FunFam" id="3.30.300.130:FF:000001">
    <property type="entry name" value="NFU1 iron-sulfur cluster scaffold"/>
    <property type="match status" value="1"/>
</dbReference>
<evidence type="ECO:0000313" key="3">
    <source>
        <dbReference type="EMBL" id="SDM66677.1"/>
    </source>
</evidence>
<dbReference type="STRING" id="144026.SAMN04488568_11772"/>
<dbReference type="SMART" id="SM00932">
    <property type="entry name" value="Nfu_N"/>
    <property type="match status" value="1"/>
</dbReference>